<sequence>MLHRSSRPPRPSAAHAPAARLKTPVWLVVATIALCAVGPGTSANWSRAAALDSPVITAGAATAELTGFSDLTHVFARNNASQTAYVQLRNTGDVAADLSTAVTLGAGSSQVLTSVVDVTVWNVTSQSQCTRNANPVAPWTGRWTGTPSMTGRLEPGAIVAYCIRTEIERKDLPSTAMSITPSLTATLDVPGTGWRSTATATATQSVAR</sequence>
<name>A0ABV6RW65_9GAMM</name>
<reference evidence="1 2" key="1">
    <citation type="submission" date="2024-09" db="EMBL/GenBank/DDBJ databases">
        <authorList>
            <person name="Sun Q."/>
            <person name="Mori K."/>
        </authorList>
    </citation>
    <scope>NUCLEOTIDE SEQUENCE [LARGE SCALE GENOMIC DNA]</scope>
    <source>
        <strain evidence="1 2">KCTC 23076</strain>
    </source>
</reference>
<dbReference type="RefSeq" id="WP_386673629.1">
    <property type="nucleotide sequence ID" value="NZ_JBHLTG010000007.1"/>
</dbReference>
<dbReference type="Proteomes" id="UP001589896">
    <property type="component" value="Unassembled WGS sequence"/>
</dbReference>
<gene>
    <name evidence="1" type="ORF">ACFFGH_25590</name>
</gene>
<dbReference type="EMBL" id="JBHLTG010000007">
    <property type="protein sequence ID" value="MFC0681217.1"/>
    <property type="molecule type" value="Genomic_DNA"/>
</dbReference>
<evidence type="ECO:0000313" key="2">
    <source>
        <dbReference type="Proteomes" id="UP001589896"/>
    </source>
</evidence>
<keyword evidence="2" id="KW-1185">Reference proteome</keyword>
<accession>A0ABV6RW65</accession>
<evidence type="ECO:0000313" key="1">
    <source>
        <dbReference type="EMBL" id="MFC0681217.1"/>
    </source>
</evidence>
<protein>
    <submittedName>
        <fullName evidence="1">Uncharacterized protein</fullName>
    </submittedName>
</protein>
<comment type="caution">
    <text evidence="1">The sequence shown here is derived from an EMBL/GenBank/DDBJ whole genome shotgun (WGS) entry which is preliminary data.</text>
</comment>
<organism evidence="1 2">
    <name type="scientific">Lysobacter korlensis</name>
    <dbReference type="NCBI Taxonomy" id="553636"/>
    <lineage>
        <taxon>Bacteria</taxon>
        <taxon>Pseudomonadati</taxon>
        <taxon>Pseudomonadota</taxon>
        <taxon>Gammaproteobacteria</taxon>
        <taxon>Lysobacterales</taxon>
        <taxon>Lysobacteraceae</taxon>
        <taxon>Lysobacter</taxon>
    </lineage>
</organism>
<proteinExistence type="predicted"/>